<dbReference type="STRING" id="439292.Bsel_0133"/>
<dbReference type="GO" id="GO:0022625">
    <property type="term" value="C:cytosolic large ribosomal subunit"/>
    <property type="evidence" value="ECO:0007669"/>
    <property type="project" value="TreeGrafter"/>
</dbReference>
<dbReference type="OrthoDB" id="9812790at2"/>
<dbReference type="HOGENOM" id="CLU_131047_2_1_9"/>
<proteinExistence type="inferred from homology"/>
<dbReference type="NCBIfam" id="TIGR01308">
    <property type="entry name" value="rpmD_bact"/>
    <property type="match status" value="1"/>
</dbReference>
<organism evidence="8 9">
    <name type="scientific">Bacillus selenitireducens (strain ATCC 700615 / DSM 15326 / MLS10)</name>
    <dbReference type="NCBI Taxonomy" id="439292"/>
    <lineage>
        <taxon>Bacteria</taxon>
        <taxon>Bacillati</taxon>
        <taxon>Bacillota</taxon>
        <taxon>Bacilli</taxon>
        <taxon>Bacillales</taxon>
        <taxon>Bacillaceae</taxon>
        <taxon>Salisediminibacterium</taxon>
    </lineage>
</organism>
<dbReference type="InterPro" id="IPR005996">
    <property type="entry name" value="Ribosomal_uL30_bac-type"/>
</dbReference>
<dbReference type="Proteomes" id="UP000000271">
    <property type="component" value="Chromosome"/>
</dbReference>
<protein>
    <recommendedName>
        <fullName evidence="5">Large ribosomal subunit protein uL30</fullName>
    </recommendedName>
</protein>
<name>D6XVQ9_BACIE</name>
<dbReference type="InterPro" id="IPR036919">
    <property type="entry name" value="Ribo_uL30_ferredoxin-like_sf"/>
</dbReference>
<evidence type="ECO:0000256" key="6">
    <source>
        <dbReference type="RuleBase" id="RU003734"/>
    </source>
</evidence>
<dbReference type="PANTHER" id="PTHR15892">
    <property type="entry name" value="MITOCHONDRIAL RIBOSOMAL PROTEIN L30"/>
    <property type="match status" value="1"/>
</dbReference>
<dbReference type="GO" id="GO:0006412">
    <property type="term" value="P:translation"/>
    <property type="evidence" value="ECO:0007669"/>
    <property type="project" value="UniProtKB-UniRule"/>
</dbReference>
<evidence type="ECO:0000256" key="5">
    <source>
        <dbReference type="HAMAP-Rule" id="MF_01371"/>
    </source>
</evidence>
<dbReference type="FunFam" id="3.30.1390.20:FF:000001">
    <property type="entry name" value="50S ribosomal protein L30"/>
    <property type="match status" value="1"/>
</dbReference>
<sequence length="62" mass="7030">MAKKLEITLTRSLIGRPEDQRVTVKTLGLRKMHQTVVQEDNEAMRGMVNKVSHLVTVNEIDA</sequence>
<gene>
    <name evidence="5" type="primary">rpmD</name>
    <name evidence="8" type="ordered locus">Bsel_0133</name>
</gene>
<keyword evidence="4 5" id="KW-0687">Ribonucleoprotein</keyword>
<dbReference type="PANTHER" id="PTHR15892:SF2">
    <property type="entry name" value="LARGE RIBOSOMAL SUBUNIT PROTEIN UL30M"/>
    <property type="match status" value="1"/>
</dbReference>
<feature type="domain" description="Large ribosomal subunit protein uL30-like ferredoxin-like fold" evidence="7">
    <location>
        <begin position="6"/>
        <end position="55"/>
    </location>
</feature>
<dbReference type="GO" id="GO:0003735">
    <property type="term" value="F:structural constituent of ribosome"/>
    <property type="evidence" value="ECO:0007669"/>
    <property type="project" value="InterPro"/>
</dbReference>
<evidence type="ECO:0000256" key="2">
    <source>
        <dbReference type="ARBA" id="ARBA00011838"/>
    </source>
</evidence>
<dbReference type="EMBL" id="CP001791">
    <property type="protein sequence ID" value="ADH97682.1"/>
    <property type="molecule type" value="Genomic_DNA"/>
</dbReference>
<evidence type="ECO:0000313" key="9">
    <source>
        <dbReference type="Proteomes" id="UP000000271"/>
    </source>
</evidence>
<keyword evidence="3 5" id="KW-0689">Ribosomal protein</keyword>
<comment type="similarity">
    <text evidence="1 5 6">Belongs to the universal ribosomal protein uL30 family.</text>
</comment>
<keyword evidence="9" id="KW-1185">Reference proteome</keyword>
<dbReference type="HAMAP" id="MF_01371_B">
    <property type="entry name" value="Ribosomal_uL30_B"/>
    <property type="match status" value="1"/>
</dbReference>
<dbReference type="PROSITE" id="PS00634">
    <property type="entry name" value="RIBOSOMAL_L30"/>
    <property type="match status" value="1"/>
</dbReference>
<dbReference type="AlphaFoldDB" id="D6XVQ9"/>
<dbReference type="KEGG" id="bse:Bsel_0133"/>
<dbReference type="SUPFAM" id="SSF55129">
    <property type="entry name" value="Ribosomal protein L30p/L7e"/>
    <property type="match status" value="1"/>
</dbReference>
<dbReference type="CDD" id="cd01658">
    <property type="entry name" value="Ribosomal_L30"/>
    <property type="match status" value="1"/>
</dbReference>
<reference evidence="8" key="1">
    <citation type="submission" date="2009-10" db="EMBL/GenBank/DDBJ databases">
        <title>Complete sequence of Bacillus selenitireducens MLS10.</title>
        <authorList>
            <consortium name="US DOE Joint Genome Institute"/>
            <person name="Lucas S."/>
            <person name="Copeland A."/>
            <person name="Lapidus A."/>
            <person name="Glavina del Rio T."/>
            <person name="Dalin E."/>
            <person name="Tice H."/>
            <person name="Bruce D."/>
            <person name="Goodwin L."/>
            <person name="Pitluck S."/>
            <person name="Sims D."/>
            <person name="Brettin T."/>
            <person name="Detter J.C."/>
            <person name="Han C."/>
            <person name="Larimer F."/>
            <person name="Land M."/>
            <person name="Hauser L."/>
            <person name="Kyrpides N."/>
            <person name="Ovchinnikova G."/>
            <person name="Stolz J."/>
        </authorList>
    </citation>
    <scope>NUCLEOTIDE SEQUENCE [LARGE SCALE GENOMIC DNA]</scope>
    <source>
        <strain evidence="8">MLS10</strain>
    </source>
</reference>
<accession>D6XVQ9</accession>
<evidence type="ECO:0000256" key="3">
    <source>
        <dbReference type="ARBA" id="ARBA00022980"/>
    </source>
</evidence>
<comment type="subunit">
    <text evidence="2 5">Part of the 50S ribosomal subunit.</text>
</comment>
<evidence type="ECO:0000313" key="8">
    <source>
        <dbReference type="EMBL" id="ADH97682.1"/>
    </source>
</evidence>
<evidence type="ECO:0000256" key="4">
    <source>
        <dbReference type="ARBA" id="ARBA00023274"/>
    </source>
</evidence>
<dbReference type="Pfam" id="PF00327">
    <property type="entry name" value="Ribosomal_L30"/>
    <property type="match status" value="1"/>
</dbReference>
<dbReference type="RefSeq" id="WP_013171112.1">
    <property type="nucleotide sequence ID" value="NC_014219.1"/>
</dbReference>
<dbReference type="InterPro" id="IPR018038">
    <property type="entry name" value="Ribosomal_uL30_CS"/>
</dbReference>
<dbReference type="PIRSF" id="PIRSF002211">
    <property type="entry name" value="Ribosomal_L30_bac-type"/>
    <property type="match status" value="1"/>
</dbReference>
<evidence type="ECO:0000256" key="1">
    <source>
        <dbReference type="ARBA" id="ARBA00007594"/>
    </source>
</evidence>
<dbReference type="InterPro" id="IPR016082">
    <property type="entry name" value="Ribosomal_uL30_ferredoxin-like"/>
</dbReference>
<dbReference type="eggNOG" id="COG1841">
    <property type="taxonomic scope" value="Bacteria"/>
</dbReference>
<dbReference type="Gene3D" id="3.30.1390.20">
    <property type="entry name" value="Ribosomal protein L30, ferredoxin-like fold domain"/>
    <property type="match status" value="1"/>
</dbReference>
<evidence type="ECO:0000259" key="7">
    <source>
        <dbReference type="Pfam" id="PF00327"/>
    </source>
</evidence>